<dbReference type="EMBL" id="JAUJYO010000019">
    <property type="protein sequence ID" value="KAK1288170.1"/>
    <property type="molecule type" value="Genomic_DNA"/>
</dbReference>
<gene>
    <name evidence="1" type="ORF">QJS10_CPB19g01595</name>
</gene>
<keyword evidence="2" id="KW-1185">Reference proteome</keyword>
<reference evidence="1" key="2">
    <citation type="submission" date="2023-06" db="EMBL/GenBank/DDBJ databases">
        <authorList>
            <person name="Ma L."/>
            <person name="Liu K.-W."/>
            <person name="Li Z."/>
            <person name="Hsiao Y.-Y."/>
            <person name="Qi Y."/>
            <person name="Fu T."/>
            <person name="Tang G."/>
            <person name="Zhang D."/>
            <person name="Sun W.-H."/>
            <person name="Liu D.-K."/>
            <person name="Li Y."/>
            <person name="Chen G.-Z."/>
            <person name="Liu X.-D."/>
            <person name="Liao X.-Y."/>
            <person name="Jiang Y.-T."/>
            <person name="Yu X."/>
            <person name="Hao Y."/>
            <person name="Huang J."/>
            <person name="Zhao X.-W."/>
            <person name="Ke S."/>
            <person name="Chen Y.-Y."/>
            <person name="Wu W.-L."/>
            <person name="Hsu J.-L."/>
            <person name="Lin Y.-F."/>
            <person name="Huang M.-D."/>
            <person name="Li C.-Y."/>
            <person name="Huang L."/>
            <person name="Wang Z.-W."/>
            <person name="Zhao X."/>
            <person name="Zhong W.-Y."/>
            <person name="Peng D.-H."/>
            <person name="Ahmad S."/>
            <person name="Lan S."/>
            <person name="Zhang J.-S."/>
            <person name="Tsai W.-C."/>
            <person name="Van De Peer Y."/>
            <person name="Liu Z.-J."/>
        </authorList>
    </citation>
    <scope>NUCLEOTIDE SEQUENCE</scope>
    <source>
        <strain evidence="1">CP</strain>
        <tissue evidence="1">Leaves</tissue>
    </source>
</reference>
<sequence>MFITKTMERTRRVLSLLQICESSETSSKCSLKSWEQVQVKLFEKHICRTLRTGILLYSVMLYWKSSNEGDVWLSRSLFVVEGYIVVCIENFLEFGSLTDTASSYLSLDSCCPIHDILEMVIEPEDSKCVTLSMDHAISKKYCHPGKSEEKMCYKRRPHMTSHGS</sequence>
<organism evidence="1 2">
    <name type="scientific">Acorus calamus</name>
    <name type="common">Sweet flag</name>
    <dbReference type="NCBI Taxonomy" id="4465"/>
    <lineage>
        <taxon>Eukaryota</taxon>
        <taxon>Viridiplantae</taxon>
        <taxon>Streptophyta</taxon>
        <taxon>Embryophyta</taxon>
        <taxon>Tracheophyta</taxon>
        <taxon>Spermatophyta</taxon>
        <taxon>Magnoliopsida</taxon>
        <taxon>Liliopsida</taxon>
        <taxon>Acoraceae</taxon>
        <taxon>Acorus</taxon>
    </lineage>
</organism>
<name>A0AAV9CHN4_ACOCL</name>
<proteinExistence type="predicted"/>
<dbReference type="Proteomes" id="UP001180020">
    <property type="component" value="Unassembled WGS sequence"/>
</dbReference>
<evidence type="ECO:0000313" key="1">
    <source>
        <dbReference type="EMBL" id="KAK1288170.1"/>
    </source>
</evidence>
<dbReference type="AlphaFoldDB" id="A0AAV9CHN4"/>
<accession>A0AAV9CHN4</accession>
<comment type="caution">
    <text evidence="1">The sequence shown here is derived from an EMBL/GenBank/DDBJ whole genome shotgun (WGS) entry which is preliminary data.</text>
</comment>
<evidence type="ECO:0000313" key="2">
    <source>
        <dbReference type="Proteomes" id="UP001180020"/>
    </source>
</evidence>
<reference evidence="1" key="1">
    <citation type="journal article" date="2023" name="Nat. Commun.">
        <title>Diploid and tetraploid genomes of Acorus and the evolution of monocots.</title>
        <authorList>
            <person name="Ma L."/>
            <person name="Liu K.W."/>
            <person name="Li Z."/>
            <person name="Hsiao Y.Y."/>
            <person name="Qi Y."/>
            <person name="Fu T."/>
            <person name="Tang G.D."/>
            <person name="Zhang D."/>
            <person name="Sun W.H."/>
            <person name="Liu D.K."/>
            <person name="Li Y."/>
            <person name="Chen G.Z."/>
            <person name="Liu X.D."/>
            <person name="Liao X.Y."/>
            <person name="Jiang Y.T."/>
            <person name="Yu X."/>
            <person name="Hao Y."/>
            <person name="Huang J."/>
            <person name="Zhao X.W."/>
            <person name="Ke S."/>
            <person name="Chen Y.Y."/>
            <person name="Wu W.L."/>
            <person name="Hsu J.L."/>
            <person name="Lin Y.F."/>
            <person name="Huang M.D."/>
            <person name="Li C.Y."/>
            <person name="Huang L."/>
            <person name="Wang Z.W."/>
            <person name="Zhao X."/>
            <person name="Zhong W.Y."/>
            <person name="Peng D.H."/>
            <person name="Ahmad S."/>
            <person name="Lan S."/>
            <person name="Zhang J.S."/>
            <person name="Tsai W.C."/>
            <person name="Van de Peer Y."/>
            <person name="Liu Z.J."/>
        </authorList>
    </citation>
    <scope>NUCLEOTIDE SEQUENCE</scope>
    <source>
        <strain evidence="1">CP</strain>
    </source>
</reference>
<protein>
    <submittedName>
        <fullName evidence="1">Uncharacterized protein</fullName>
    </submittedName>
</protein>